<evidence type="ECO:0008006" key="4">
    <source>
        <dbReference type="Google" id="ProtNLM"/>
    </source>
</evidence>
<dbReference type="InterPro" id="IPR007577">
    <property type="entry name" value="GlycoTrfase_DXD_sugar-bd_CS"/>
</dbReference>
<dbReference type="AlphaFoldDB" id="A0A6C0IDJ2"/>
<protein>
    <recommendedName>
        <fullName evidence="4">Glycosyltransferase</fullName>
    </recommendedName>
</protein>
<name>A0A6C0IDJ2_9ZZZZ</name>
<reference evidence="3" key="1">
    <citation type="journal article" date="2020" name="Nature">
        <title>Giant virus diversity and host interactions through global metagenomics.</title>
        <authorList>
            <person name="Schulz F."/>
            <person name="Roux S."/>
            <person name="Paez-Espino D."/>
            <person name="Jungbluth S."/>
            <person name="Walsh D.A."/>
            <person name="Denef V.J."/>
            <person name="McMahon K.D."/>
            <person name="Konstantinidis K.T."/>
            <person name="Eloe-Fadrosh E.A."/>
            <person name="Kyrpides N.C."/>
            <person name="Woyke T."/>
        </authorList>
    </citation>
    <scope>NUCLEOTIDE SEQUENCE</scope>
    <source>
        <strain evidence="3">GVMAG-M-3300023184-68</strain>
    </source>
</reference>
<dbReference type="Pfam" id="PF04488">
    <property type="entry name" value="Gly_transf_sug"/>
    <property type="match status" value="1"/>
</dbReference>
<keyword evidence="2" id="KW-0812">Transmembrane</keyword>
<evidence type="ECO:0000256" key="2">
    <source>
        <dbReference type="SAM" id="Phobius"/>
    </source>
</evidence>
<organism evidence="3">
    <name type="scientific">viral metagenome</name>
    <dbReference type="NCBI Taxonomy" id="1070528"/>
    <lineage>
        <taxon>unclassified sequences</taxon>
        <taxon>metagenomes</taxon>
        <taxon>organismal metagenomes</taxon>
    </lineage>
</organism>
<keyword evidence="2" id="KW-0472">Membrane</keyword>
<sequence>MNNKTYSSWLPILVAFIITGSILYYQLAYAQRKIPLRVFQTWHTHDLPPMMRQCVEQMRDQNPEFEFELYDDQECRDFLVKYFDSKVVEAYDRLVPGAFKADLWRYCVLYIHGGVYMDIKYKCVGDFRLYDLVKSTCWCGCRKDTWIYENDPLLVYTGLLIRPPKCPKMWNCIWKIVVNVQTNEYGRTFTSPTGPDLLGNFFLEKERKYIRDTSRKDKGKLLYYYDDKSGTNNTKCGHIQCAKTGKILLSHYPEYRVEQTEYGNTEYWIDLWFQRKIYKSSTEKS</sequence>
<dbReference type="EMBL" id="MN740154">
    <property type="protein sequence ID" value="QHT90496.1"/>
    <property type="molecule type" value="Genomic_DNA"/>
</dbReference>
<dbReference type="SUPFAM" id="SSF53448">
    <property type="entry name" value="Nucleotide-diphospho-sugar transferases"/>
    <property type="match status" value="1"/>
</dbReference>
<dbReference type="GO" id="GO:0051999">
    <property type="term" value="P:mannosyl-inositol phosphorylceramide biosynthetic process"/>
    <property type="evidence" value="ECO:0007669"/>
    <property type="project" value="TreeGrafter"/>
</dbReference>
<evidence type="ECO:0000313" key="3">
    <source>
        <dbReference type="EMBL" id="QHT90496.1"/>
    </source>
</evidence>
<dbReference type="InterPro" id="IPR029044">
    <property type="entry name" value="Nucleotide-diphossugar_trans"/>
</dbReference>
<dbReference type="GO" id="GO:0016020">
    <property type="term" value="C:membrane"/>
    <property type="evidence" value="ECO:0007669"/>
    <property type="project" value="GOC"/>
</dbReference>
<proteinExistence type="predicted"/>
<dbReference type="GO" id="GO:0000030">
    <property type="term" value="F:mannosyltransferase activity"/>
    <property type="evidence" value="ECO:0007669"/>
    <property type="project" value="TreeGrafter"/>
</dbReference>
<dbReference type="InterPro" id="IPR051706">
    <property type="entry name" value="Glycosyltransferase_domain"/>
</dbReference>
<dbReference type="PANTHER" id="PTHR32385:SF15">
    <property type="entry name" value="INOSITOL PHOSPHOCERAMIDE MANNOSYLTRANSFERASE 1"/>
    <property type="match status" value="1"/>
</dbReference>
<feature type="transmembrane region" description="Helical" evidence="2">
    <location>
        <begin position="6"/>
        <end position="27"/>
    </location>
</feature>
<keyword evidence="2" id="KW-1133">Transmembrane helix</keyword>
<accession>A0A6C0IDJ2</accession>
<evidence type="ECO:0000256" key="1">
    <source>
        <dbReference type="ARBA" id="ARBA00022679"/>
    </source>
</evidence>
<dbReference type="Gene3D" id="3.90.550.20">
    <property type="match status" value="1"/>
</dbReference>
<dbReference type="PANTHER" id="PTHR32385">
    <property type="entry name" value="MANNOSYL PHOSPHORYLINOSITOL CERAMIDE SYNTHASE"/>
    <property type="match status" value="1"/>
</dbReference>
<keyword evidence="1" id="KW-0808">Transferase</keyword>